<dbReference type="PANTHER" id="PTHR30363">
    <property type="entry name" value="HTH-TYPE TRANSCRIPTIONAL REGULATOR SRLR-RELATED"/>
    <property type="match status" value="1"/>
</dbReference>
<evidence type="ECO:0000256" key="3">
    <source>
        <dbReference type="ARBA" id="ARBA00023163"/>
    </source>
</evidence>
<evidence type="ECO:0000313" key="5">
    <source>
        <dbReference type="EMBL" id="OJG82778.1"/>
    </source>
</evidence>
<dbReference type="InterPro" id="IPR036390">
    <property type="entry name" value="WH_DNA-bd_sf"/>
</dbReference>
<dbReference type="Pfam" id="PF08220">
    <property type="entry name" value="HTH_DeoR"/>
    <property type="match status" value="1"/>
</dbReference>
<dbReference type="PRINTS" id="PR00037">
    <property type="entry name" value="HTHLACR"/>
</dbReference>
<sequence>MNVFERFLLLIKKKYANMCREVIVEMLTEERRQKILHLLDQQKIVKSQDLIAILNASESTIRRDLQELENEGLLERIHGGAKKGQLLGFEQNMTEKTLKNIHEKQVIAQLAASLINEEDVIYLDAGSTTLEMIPYLQGRKLTVVTNSVKHAAGLVDLQLSTIILGGQVKLSTNAVLGANALDQLKDYHFNKVFMGMNGADLTHGFTTPDPEEAAVKKLAMANAEESFVLIDHSKFNKLSFTSVASLSAATIITERCPIEIAEDYRERTTIKEAIQ</sequence>
<evidence type="ECO:0000256" key="1">
    <source>
        <dbReference type="ARBA" id="ARBA00023015"/>
    </source>
</evidence>
<keyword evidence="1" id="KW-0805">Transcription regulation</keyword>
<dbReference type="InterPro" id="IPR037171">
    <property type="entry name" value="NagB/RpiA_transferase-like"/>
</dbReference>
<dbReference type="InterPro" id="IPR036388">
    <property type="entry name" value="WH-like_DNA-bd_sf"/>
</dbReference>
<keyword evidence="6" id="KW-1185">Reference proteome</keyword>
<dbReference type="SUPFAM" id="SSF46785">
    <property type="entry name" value="Winged helix' DNA-binding domain"/>
    <property type="match status" value="1"/>
</dbReference>
<dbReference type="EMBL" id="JXLB01000007">
    <property type="protein sequence ID" value="OJG82778.1"/>
    <property type="molecule type" value="Genomic_DNA"/>
</dbReference>
<dbReference type="STRING" id="150033.RV14_GL002070"/>
<dbReference type="Pfam" id="PF00455">
    <property type="entry name" value="DeoRC"/>
    <property type="match status" value="1"/>
</dbReference>
<feature type="domain" description="HTH deoR-type" evidence="4">
    <location>
        <begin position="28"/>
        <end position="83"/>
    </location>
</feature>
<dbReference type="Gene3D" id="3.40.50.1360">
    <property type="match status" value="1"/>
</dbReference>
<dbReference type="PROSITE" id="PS00894">
    <property type="entry name" value="HTH_DEOR_1"/>
    <property type="match status" value="1"/>
</dbReference>
<dbReference type="InterPro" id="IPR050313">
    <property type="entry name" value="Carb_Metab_HTH_regulators"/>
</dbReference>
<dbReference type="GO" id="GO:0003677">
    <property type="term" value="F:DNA binding"/>
    <property type="evidence" value="ECO:0007669"/>
    <property type="project" value="UniProtKB-KW"/>
</dbReference>
<dbReference type="SUPFAM" id="SSF100950">
    <property type="entry name" value="NagB/RpiA/CoA transferase-like"/>
    <property type="match status" value="1"/>
</dbReference>
<evidence type="ECO:0000313" key="6">
    <source>
        <dbReference type="Proteomes" id="UP000182152"/>
    </source>
</evidence>
<dbReference type="PROSITE" id="PS51000">
    <property type="entry name" value="HTH_DEOR_2"/>
    <property type="match status" value="1"/>
</dbReference>
<organism evidence="5 6">
    <name type="scientific">Enterococcus ratti</name>
    <dbReference type="NCBI Taxonomy" id="150033"/>
    <lineage>
        <taxon>Bacteria</taxon>
        <taxon>Bacillati</taxon>
        <taxon>Bacillota</taxon>
        <taxon>Bacilli</taxon>
        <taxon>Lactobacillales</taxon>
        <taxon>Enterococcaceae</taxon>
        <taxon>Enterococcus</taxon>
    </lineage>
</organism>
<proteinExistence type="predicted"/>
<comment type="caution">
    <text evidence="5">The sequence shown here is derived from an EMBL/GenBank/DDBJ whole genome shotgun (WGS) entry which is preliminary data.</text>
</comment>
<dbReference type="SMART" id="SM00420">
    <property type="entry name" value="HTH_DEOR"/>
    <property type="match status" value="1"/>
</dbReference>
<dbReference type="Proteomes" id="UP000182152">
    <property type="component" value="Unassembled WGS sequence"/>
</dbReference>
<evidence type="ECO:0000256" key="2">
    <source>
        <dbReference type="ARBA" id="ARBA00023125"/>
    </source>
</evidence>
<accession>A0A1L8WP27</accession>
<dbReference type="InterPro" id="IPR018356">
    <property type="entry name" value="Tscrpt_reg_HTH_DeoR_CS"/>
</dbReference>
<dbReference type="SMART" id="SM01134">
    <property type="entry name" value="DeoRC"/>
    <property type="match status" value="1"/>
</dbReference>
<reference evidence="5 6" key="1">
    <citation type="submission" date="2014-12" db="EMBL/GenBank/DDBJ databases">
        <title>Draft genome sequences of 29 type strains of Enterococci.</title>
        <authorList>
            <person name="Zhong Z."/>
            <person name="Sun Z."/>
            <person name="Liu W."/>
            <person name="Zhang W."/>
            <person name="Zhang H."/>
        </authorList>
    </citation>
    <scope>NUCLEOTIDE SEQUENCE [LARGE SCALE GENOMIC DNA]</scope>
    <source>
        <strain evidence="5 6">DSM 15687</strain>
    </source>
</reference>
<keyword evidence="2" id="KW-0238">DNA-binding</keyword>
<dbReference type="AlphaFoldDB" id="A0A1L8WP27"/>
<dbReference type="Gene3D" id="1.10.10.10">
    <property type="entry name" value="Winged helix-like DNA-binding domain superfamily/Winged helix DNA-binding domain"/>
    <property type="match status" value="1"/>
</dbReference>
<gene>
    <name evidence="5" type="ORF">RV14_GL002070</name>
</gene>
<evidence type="ECO:0000259" key="4">
    <source>
        <dbReference type="PROSITE" id="PS51000"/>
    </source>
</evidence>
<dbReference type="InterPro" id="IPR001034">
    <property type="entry name" value="DeoR_HTH"/>
</dbReference>
<dbReference type="GO" id="GO:0003700">
    <property type="term" value="F:DNA-binding transcription factor activity"/>
    <property type="evidence" value="ECO:0007669"/>
    <property type="project" value="InterPro"/>
</dbReference>
<dbReference type="InterPro" id="IPR014036">
    <property type="entry name" value="DeoR-like_C"/>
</dbReference>
<keyword evidence="3" id="KW-0804">Transcription</keyword>
<name>A0A1L8WP27_9ENTE</name>
<dbReference type="PANTHER" id="PTHR30363:SF56">
    <property type="entry name" value="TRANSCRIPTIONAL REGULATOR, DEOR FAMILY"/>
    <property type="match status" value="1"/>
</dbReference>
<protein>
    <submittedName>
        <fullName evidence="5">DeoR family transcriptional regulator, fructose operon transcriptional repressor</fullName>
    </submittedName>
</protein>